<keyword evidence="9" id="KW-0812">Transmembrane</keyword>
<dbReference type="Pfam" id="PF01485">
    <property type="entry name" value="IBR"/>
    <property type="match status" value="1"/>
</dbReference>
<sequence length="368" mass="41548">MKPQMIFLLLFEKSLARDSKTASVQNIFRRSARVRMVSLAERFRRDRQAVLEASFSDIILLNDVEASSSSSDSSIVIATVPVEHCMICLESTTDIVRSVEKHRATMEENRPTVDIDLYEEDVGRCAACPAVYCYPCFREYIRHKVMNGEVRTNQLVCPGACRLPLTKRTLRNNMADATFQKYLDFIELQQQVLQGARYCPRPDCGHVLPTTSSKSPPPRRVFCGACEKESCFNCGQDYHPFPACGDRNYRSWCRNNHVQTCPNCTWAIEKNGGCKHMTCTRCSFEFCWYCHQDWASHNKVKCLPLAYIKSKHKYFGRTAPVRVVTKTVFAGVAAGAVVVGAGVVLAVLPPVFLWHCGVYVKDKITGRG</sequence>
<evidence type="ECO:0000256" key="3">
    <source>
        <dbReference type="ARBA" id="ARBA00022679"/>
    </source>
</evidence>
<proteinExistence type="predicted"/>
<evidence type="ECO:0000256" key="7">
    <source>
        <dbReference type="ARBA" id="ARBA00022786"/>
    </source>
</evidence>
<evidence type="ECO:0000256" key="6">
    <source>
        <dbReference type="ARBA" id="ARBA00022771"/>
    </source>
</evidence>
<organism evidence="12 13">
    <name type="scientific">Aphanomyces stellatus</name>
    <dbReference type="NCBI Taxonomy" id="120398"/>
    <lineage>
        <taxon>Eukaryota</taxon>
        <taxon>Sar</taxon>
        <taxon>Stramenopiles</taxon>
        <taxon>Oomycota</taxon>
        <taxon>Saprolegniomycetes</taxon>
        <taxon>Saprolegniales</taxon>
        <taxon>Verrucalvaceae</taxon>
        <taxon>Aphanomyces</taxon>
    </lineage>
</organism>
<dbReference type="InterPro" id="IPR002867">
    <property type="entry name" value="IBR_dom"/>
</dbReference>
<dbReference type="AlphaFoldDB" id="A0A485LLM5"/>
<keyword evidence="3" id="KW-0808">Transferase</keyword>
<dbReference type="GO" id="GO:0008270">
    <property type="term" value="F:zinc ion binding"/>
    <property type="evidence" value="ECO:0007669"/>
    <property type="project" value="UniProtKB-KW"/>
</dbReference>
<dbReference type="PROSITE" id="PS51873">
    <property type="entry name" value="TRIAD"/>
    <property type="match status" value="1"/>
</dbReference>
<dbReference type="EMBL" id="CAADRA010007249">
    <property type="protein sequence ID" value="VFT99675.1"/>
    <property type="molecule type" value="Genomic_DNA"/>
</dbReference>
<evidence type="ECO:0000256" key="4">
    <source>
        <dbReference type="ARBA" id="ARBA00022723"/>
    </source>
</evidence>
<protein>
    <recommendedName>
        <fullName evidence="2">RBR-type E3 ubiquitin transferase</fullName>
        <ecNumber evidence="2">2.3.2.31</ecNumber>
    </recommendedName>
</protein>
<keyword evidence="9" id="KW-1133">Transmembrane helix</keyword>
<comment type="catalytic activity">
    <reaction evidence="1">
        <text>[E2 ubiquitin-conjugating enzyme]-S-ubiquitinyl-L-cysteine + [acceptor protein]-L-lysine = [E2 ubiquitin-conjugating enzyme]-L-cysteine + [acceptor protein]-N(6)-ubiquitinyl-L-lysine.</text>
        <dbReference type="EC" id="2.3.2.31"/>
    </reaction>
</comment>
<dbReference type="EC" id="2.3.2.31" evidence="2"/>
<evidence type="ECO:0000256" key="5">
    <source>
        <dbReference type="ARBA" id="ARBA00022737"/>
    </source>
</evidence>
<evidence type="ECO:0000313" key="13">
    <source>
        <dbReference type="Proteomes" id="UP000332933"/>
    </source>
</evidence>
<dbReference type="GO" id="GO:0061630">
    <property type="term" value="F:ubiquitin protein ligase activity"/>
    <property type="evidence" value="ECO:0007669"/>
    <property type="project" value="UniProtKB-EC"/>
</dbReference>
<evidence type="ECO:0000313" key="12">
    <source>
        <dbReference type="EMBL" id="VFT99675.1"/>
    </source>
</evidence>
<dbReference type="Pfam" id="PF22191">
    <property type="entry name" value="IBR_1"/>
    <property type="match status" value="1"/>
</dbReference>
<keyword evidence="6" id="KW-0863">Zinc-finger</keyword>
<dbReference type="PANTHER" id="PTHR11685">
    <property type="entry name" value="RBR FAMILY RING FINGER AND IBR DOMAIN-CONTAINING"/>
    <property type="match status" value="1"/>
</dbReference>
<reference evidence="12 13" key="1">
    <citation type="submission" date="2019-03" db="EMBL/GenBank/DDBJ databases">
        <authorList>
            <person name="Gaulin E."/>
            <person name="Dumas B."/>
        </authorList>
    </citation>
    <scope>NUCLEOTIDE SEQUENCE [LARGE SCALE GENOMIC DNA]</scope>
    <source>
        <strain evidence="12">CBS 568.67</strain>
    </source>
</reference>
<dbReference type="SMART" id="SM00647">
    <property type="entry name" value="IBR"/>
    <property type="match status" value="2"/>
</dbReference>
<dbReference type="OrthoDB" id="1431934at2759"/>
<evidence type="ECO:0000256" key="9">
    <source>
        <dbReference type="SAM" id="Phobius"/>
    </source>
</evidence>
<name>A0A485LLM5_9STRA</name>
<evidence type="ECO:0000256" key="2">
    <source>
        <dbReference type="ARBA" id="ARBA00012251"/>
    </source>
</evidence>
<dbReference type="InterPro" id="IPR044066">
    <property type="entry name" value="TRIAD_supradom"/>
</dbReference>
<feature type="domain" description="RING-type" evidence="10">
    <location>
        <begin position="81"/>
        <end position="306"/>
    </location>
</feature>
<reference evidence="11" key="2">
    <citation type="submission" date="2019-06" db="EMBL/GenBank/DDBJ databases">
        <title>Genomics analysis of Aphanomyces spp. identifies a new class of oomycete effector associated with host adaptation.</title>
        <authorList>
            <person name="Gaulin E."/>
        </authorList>
    </citation>
    <scope>NUCLEOTIDE SEQUENCE</scope>
    <source>
        <strain evidence="11">CBS 578.67</strain>
    </source>
</reference>
<keyword evidence="4" id="KW-0479">Metal-binding</keyword>
<dbReference type="Gene3D" id="3.30.40.10">
    <property type="entry name" value="Zinc/RING finger domain, C3HC4 (zinc finger)"/>
    <property type="match status" value="1"/>
</dbReference>
<gene>
    <name evidence="12" type="primary">Aste57867_23027</name>
    <name evidence="11" type="ORF">As57867_022956</name>
    <name evidence="12" type="ORF">ASTE57867_23027</name>
</gene>
<dbReference type="SUPFAM" id="SSF57850">
    <property type="entry name" value="RING/U-box"/>
    <property type="match status" value="3"/>
</dbReference>
<keyword evidence="5" id="KW-0677">Repeat</keyword>
<evidence type="ECO:0000259" key="10">
    <source>
        <dbReference type="PROSITE" id="PS51873"/>
    </source>
</evidence>
<dbReference type="Proteomes" id="UP000332933">
    <property type="component" value="Unassembled WGS sequence"/>
</dbReference>
<evidence type="ECO:0000256" key="1">
    <source>
        <dbReference type="ARBA" id="ARBA00001798"/>
    </source>
</evidence>
<feature type="transmembrane region" description="Helical" evidence="9">
    <location>
        <begin position="328"/>
        <end position="354"/>
    </location>
</feature>
<accession>A0A485LLM5</accession>
<keyword evidence="8" id="KW-0862">Zinc</keyword>
<dbReference type="Gene3D" id="1.20.120.1750">
    <property type="match status" value="1"/>
</dbReference>
<keyword evidence="9" id="KW-0472">Membrane</keyword>
<evidence type="ECO:0000256" key="8">
    <source>
        <dbReference type="ARBA" id="ARBA00022833"/>
    </source>
</evidence>
<dbReference type="GO" id="GO:0016567">
    <property type="term" value="P:protein ubiquitination"/>
    <property type="evidence" value="ECO:0007669"/>
    <property type="project" value="InterPro"/>
</dbReference>
<dbReference type="InterPro" id="IPR013083">
    <property type="entry name" value="Znf_RING/FYVE/PHD"/>
</dbReference>
<keyword evidence="7" id="KW-0833">Ubl conjugation pathway</keyword>
<evidence type="ECO:0000313" key="11">
    <source>
        <dbReference type="EMBL" id="KAF0684998.1"/>
    </source>
</evidence>
<dbReference type="EMBL" id="VJMH01007223">
    <property type="protein sequence ID" value="KAF0684998.1"/>
    <property type="molecule type" value="Genomic_DNA"/>
</dbReference>
<dbReference type="InterPro" id="IPR031127">
    <property type="entry name" value="E3_UB_ligase_RBR"/>
</dbReference>
<keyword evidence="13" id="KW-1185">Reference proteome</keyword>